<dbReference type="InterPro" id="IPR028098">
    <property type="entry name" value="Glyco_trans_4-like_N"/>
</dbReference>
<dbReference type="CDD" id="cd03801">
    <property type="entry name" value="GT4_PimA-like"/>
    <property type="match status" value="1"/>
</dbReference>
<dbReference type="Pfam" id="PF13439">
    <property type="entry name" value="Glyco_transf_4"/>
    <property type="match status" value="1"/>
</dbReference>
<sequence length="388" mass="43955">MKIAVVTPGILPVPSVKGGAVETLIDYILEYNECFLNHEIIVYGIDDNKLSDFNFSNFKKTRFHLFNQQSVIYRLKRKLYSYFNYNYYYNSFLDYFAVAIRKEISCLQFDVVVVENRPGFILPLSLCTNAKVVLHLHNDTLDKEAKDAKKILDKCAKIFTVSNYIKSKVDTIMPTDKVQIVYNGIDIEKFRNPSLLEINRSNFGLKDDDFVVVYAGRIEPIKGIKELIEAFLLLSDYEKIKLLIVGGGNGNNDESEFISEMHKLALSIPEKVIFTGFQSYGKIPSILSLCNMGVIPSICEDAFPLSCIENMTIGLPLVVTKSGGIPDAVDEECAIIVEKDSDLVSNLATAILELYIDEDRRLKMSTHAKERSKLFSKEKYALSFFSNL</sequence>
<dbReference type="Gene3D" id="3.40.50.2000">
    <property type="entry name" value="Glycogen Phosphorylase B"/>
    <property type="match status" value="2"/>
</dbReference>
<keyword evidence="4" id="KW-1185">Reference proteome</keyword>
<keyword evidence="3" id="KW-0167">Capsid protein</keyword>
<dbReference type="AlphaFoldDB" id="A0A1M5BG34"/>
<dbReference type="SUPFAM" id="SSF53756">
    <property type="entry name" value="UDP-Glycosyltransferase/glycogen phosphorylase"/>
    <property type="match status" value="1"/>
</dbReference>
<organism evidence="3 4">
    <name type="scientific">Bacteroides luti</name>
    <dbReference type="NCBI Taxonomy" id="1297750"/>
    <lineage>
        <taxon>Bacteria</taxon>
        <taxon>Pseudomonadati</taxon>
        <taxon>Bacteroidota</taxon>
        <taxon>Bacteroidia</taxon>
        <taxon>Bacteroidales</taxon>
        <taxon>Bacteroidaceae</taxon>
        <taxon>Bacteroides</taxon>
    </lineage>
</organism>
<dbReference type="Pfam" id="PF00534">
    <property type="entry name" value="Glycos_transf_1"/>
    <property type="match status" value="1"/>
</dbReference>
<feature type="domain" description="Glycosyl transferase family 1" evidence="1">
    <location>
        <begin position="199"/>
        <end position="371"/>
    </location>
</feature>
<gene>
    <name evidence="3" type="ORF">SAMN05444405_108101</name>
</gene>
<evidence type="ECO:0000313" key="3">
    <source>
        <dbReference type="EMBL" id="SHF41408.1"/>
    </source>
</evidence>
<evidence type="ECO:0000313" key="4">
    <source>
        <dbReference type="Proteomes" id="UP000184509"/>
    </source>
</evidence>
<dbReference type="Proteomes" id="UP000184509">
    <property type="component" value="Unassembled WGS sequence"/>
</dbReference>
<accession>A0A1M5BG34</accession>
<dbReference type="PANTHER" id="PTHR12526">
    <property type="entry name" value="GLYCOSYLTRANSFERASE"/>
    <property type="match status" value="1"/>
</dbReference>
<evidence type="ECO:0000259" key="1">
    <source>
        <dbReference type="Pfam" id="PF00534"/>
    </source>
</evidence>
<feature type="domain" description="Glycosyltransferase subfamily 4-like N-terminal" evidence="2">
    <location>
        <begin position="70"/>
        <end position="188"/>
    </location>
</feature>
<evidence type="ECO:0000259" key="2">
    <source>
        <dbReference type="Pfam" id="PF13439"/>
    </source>
</evidence>
<keyword evidence="3" id="KW-0946">Virion</keyword>
<protein>
    <submittedName>
        <fullName evidence="3">Spore coat protein SA</fullName>
    </submittedName>
</protein>
<name>A0A1M5BG34_9BACE</name>
<dbReference type="GO" id="GO:0016757">
    <property type="term" value="F:glycosyltransferase activity"/>
    <property type="evidence" value="ECO:0007669"/>
    <property type="project" value="InterPro"/>
</dbReference>
<reference evidence="3 4" key="1">
    <citation type="submission" date="2016-11" db="EMBL/GenBank/DDBJ databases">
        <authorList>
            <person name="Jaros S."/>
            <person name="Januszkiewicz K."/>
            <person name="Wedrychowicz H."/>
        </authorList>
    </citation>
    <scope>NUCLEOTIDE SEQUENCE [LARGE SCALE GENOMIC DNA]</scope>
    <source>
        <strain evidence="3 4">DSM 26991</strain>
    </source>
</reference>
<dbReference type="RefSeq" id="WP_073401400.1">
    <property type="nucleotide sequence ID" value="NZ_FQTV01000008.1"/>
</dbReference>
<dbReference type="InterPro" id="IPR001296">
    <property type="entry name" value="Glyco_trans_1"/>
</dbReference>
<proteinExistence type="predicted"/>
<dbReference type="STRING" id="1297750.SAMN05444405_108101"/>
<dbReference type="OrthoDB" id="9801609at2"/>
<dbReference type="EMBL" id="FQTV01000008">
    <property type="protein sequence ID" value="SHF41408.1"/>
    <property type="molecule type" value="Genomic_DNA"/>
</dbReference>